<feature type="domain" description="Prenyltransferase alpha-alpha toroid" evidence="10">
    <location>
        <begin position="149"/>
        <end position="273"/>
    </location>
</feature>
<dbReference type="InterPro" id="IPR024983">
    <property type="entry name" value="CHAT_dom"/>
</dbReference>
<dbReference type="GO" id="GO:0046872">
    <property type="term" value="F:metal ion binding"/>
    <property type="evidence" value="ECO:0007669"/>
    <property type="project" value="UniProtKB-KW"/>
</dbReference>
<proteinExistence type="inferred from homology"/>
<evidence type="ECO:0000256" key="6">
    <source>
        <dbReference type="ARBA" id="ARBA00022737"/>
    </source>
</evidence>
<evidence type="ECO:0000313" key="13">
    <source>
        <dbReference type="Proteomes" id="UP001153328"/>
    </source>
</evidence>
<dbReference type="InterPro" id="IPR045089">
    <property type="entry name" value="PGGT1B-like"/>
</dbReference>
<keyword evidence="13" id="KW-1185">Reference proteome</keyword>
<dbReference type="InterPro" id="IPR001330">
    <property type="entry name" value="Prenyltrans"/>
</dbReference>
<feature type="domain" description="CHAT" evidence="11">
    <location>
        <begin position="410"/>
        <end position="656"/>
    </location>
</feature>
<keyword evidence="6" id="KW-0677">Repeat</keyword>
<evidence type="ECO:0000256" key="5">
    <source>
        <dbReference type="ARBA" id="ARBA00022723"/>
    </source>
</evidence>
<gene>
    <name evidence="12" type="ORF">SBRY_100122</name>
</gene>
<dbReference type="PANTHER" id="PTHR11774:SF11">
    <property type="entry name" value="GERANYLGERANYL TRANSFERASE TYPE-2 SUBUNIT BETA"/>
    <property type="match status" value="1"/>
</dbReference>
<feature type="domain" description="Prenyltransferase alpha-alpha toroid" evidence="10">
    <location>
        <begin position="25"/>
        <end position="129"/>
    </location>
</feature>
<keyword evidence="5" id="KW-0479">Metal-binding</keyword>
<dbReference type="SUPFAM" id="SSF48239">
    <property type="entry name" value="Terpenoid cyclases/Protein prenyltransferases"/>
    <property type="match status" value="2"/>
</dbReference>
<reference evidence="12" key="1">
    <citation type="submission" date="2021-06" db="EMBL/GenBank/DDBJ databases">
        <authorList>
            <person name="Arsene-Ploetze F."/>
        </authorList>
    </citation>
    <scope>NUCLEOTIDE SEQUENCE</scope>
    <source>
        <strain evidence="12">SBRY1</strain>
    </source>
</reference>
<evidence type="ECO:0000256" key="3">
    <source>
        <dbReference type="ARBA" id="ARBA00022602"/>
    </source>
</evidence>
<dbReference type="PANTHER" id="PTHR11774">
    <property type="entry name" value="GERANYLGERANYL TRANSFERASE TYPE BETA SUBUNIT"/>
    <property type="match status" value="1"/>
</dbReference>
<dbReference type="EMBL" id="CAJVAX010000002">
    <property type="protein sequence ID" value="CAG7613107.1"/>
    <property type="molecule type" value="Genomic_DNA"/>
</dbReference>
<evidence type="ECO:0000256" key="1">
    <source>
        <dbReference type="ARBA" id="ARBA00001947"/>
    </source>
</evidence>
<organism evidence="12 13">
    <name type="scientific">Actinacidiphila bryophytorum</name>
    <dbReference type="NCBI Taxonomy" id="1436133"/>
    <lineage>
        <taxon>Bacteria</taxon>
        <taxon>Bacillati</taxon>
        <taxon>Actinomycetota</taxon>
        <taxon>Actinomycetes</taxon>
        <taxon>Kitasatosporales</taxon>
        <taxon>Streptomycetaceae</taxon>
        <taxon>Actinacidiphila</taxon>
    </lineage>
</organism>
<evidence type="ECO:0000256" key="9">
    <source>
        <dbReference type="ARBA" id="ARBA00032766"/>
    </source>
</evidence>
<evidence type="ECO:0000259" key="10">
    <source>
        <dbReference type="Pfam" id="PF00432"/>
    </source>
</evidence>
<sequence>MAFHPLWLPQPWWIVFPFSSGRGDRIRAVRSCLQNDGGFGNWPRAESYLECCFQAFVALNALDAVAVVDTRPVRRFLLDRETTAGGFADDPGGHPTLFNTFYAAVCLNLLNRTDAIDPSTHLAFVATHEKRKGRSLSYACIPGWEPELIATFWAVTTRFVLGAIPKDDGRLIADWVESCWSEEDGAYGASPGHPAAIEYTYCALAVLAILGHPVPDHRTGRITSFVSDLFDTSRSLFGERPGAPGAWSDSMWAVACLAMLGTIDALDLRTHTRLVRGLVPDQLWHLHCQLTILSYLDQTEPQTRLRLVNIEHVPAANGYSVVSTTIQNRPVINSPVVQLDMSETSARRVSAIVDELEQLIRKPPRQSFEESFGAVLDELSAEVTSVFLPRAVFRPGEEEVSFLELSSEPDLLAIPLELARIDDELMMLRHSPGRLIRTLQPGTADGTDFTPSAKLRVLLLGGSHQGRREVLSTVEPELADIEAVFRAMGTTEVHRLQGRDFTRRNLRTALTESVAPWDIIHYSGHTFSLGSTGETSGIMLADGELEARVMADWLGGGLPRLLFVSGCASARLIGSQSGLFRWTNRGMASVWASHGIPYLGSYWSIRDREGAAFAARFYQWIAAGYPIGEALRQTRQYFRNRRVRPSGWAGYSLVGSPRIRLCTYQFAAR</sequence>
<keyword evidence="3" id="KW-0637">Prenyltransferase</keyword>
<dbReference type="RefSeq" id="WP_205046432.1">
    <property type="nucleotide sequence ID" value="NZ_CAJVAX010000002.1"/>
</dbReference>
<keyword evidence="4" id="KW-0808">Transferase</keyword>
<name>A0A9W4E281_9ACTN</name>
<evidence type="ECO:0000256" key="7">
    <source>
        <dbReference type="ARBA" id="ARBA00022833"/>
    </source>
</evidence>
<evidence type="ECO:0000313" key="12">
    <source>
        <dbReference type="EMBL" id="CAG7613107.1"/>
    </source>
</evidence>
<evidence type="ECO:0000256" key="8">
    <source>
        <dbReference type="ARBA" id="ARBA00030816"/>
    </source>
</evidence>
<evidence type="ECO:0000256" key="2">
    <source>
        <dbReference type="ARBA" id="ARBA00010497"/>
    </source>
</evidence>
<keyword evidence="7" id="KW-0862">Zinc</keyword>
<comment type="caution">
    <text evidence="12">The sequence shown here is derived from an EMBL/GenBank/DDBJ whole genome shotgun (WGS) entry which is preliminary data.</text>
</comment>
<comment type="similarity">
    <text evidence="2">Belongs to the protein prenyltransferase subunit beta family.</text>
</comment>
<evidence type="ECO:0000259" key="11">
    <source>
        <dbReference type="Pfam" id="PF12770"/>
    </source>
</evidence>
<comment type="cofactor">
    <cofactor evidence="1">
        <name>Zn(2+)</name>
        <dbReference type="ChEBI" id="CHEBI:29105"/>
    </cofactor>
</comment>
<dbReference type="Pfam" id="PF00432">
    <property type="entry name" value="Prenyltrans"/>
    <property type="match status" value="2"/>
</dbReference>
<protein>
    <recommendedName>
        <fullName evidence="8">Geranylgeranyl transferase type II subunit beta</fullName>
    </recommendedName>
    <alternativeName>
        <fullName evidence="9">Type II protein geranyl-geranyltransferase subunit beta</fullName>
    </alternativeName>
</protein>
<accession>A0A9W4E281</accession>
<dbReference type="Pfam" id="PF12770">
    <property type="entry name" value="CHAT"/>
    <property type="match status" value="1"/>
</dbReference>
<dbReference type="InterPro" id="IPR008930">
    <property type="entry name" value="Terpenoid_cyclase/PrenylTrfase"/>
</dbReference>
<evidence type="ECO:0000256" key="4">
    <source>
        <dbReference type="ARBA" id="ARBA00022679"/>
    </source>
</evidence>
<dbReference type="GO" id="GO:0008318">
    <property type="term" value="F:protein prenyltransferase activity"/>
    <property type="evidence" value="ECO:0007669"/>
    <property type="project" value="InterPro"/>
</dbReference>
<dbReference type="AlphaFoldDB" id="A0A9W4E281"/>
<dbReference type="Gene3D" id="1.50.10.20">
    <property type="match status" value="2"/>
</dbReference>
<dbReference type="Proteomes" id="UP001153328">
    <property type="component" value="Unassembled WGS sequence"/>
</dbReference>